<dbReference type="VEuPathDB" id="FungiDB:VP01_12882g1"/>
<comment type="caution">
    <text evidence="1">The sequence shown here is derived from an EMBL/GenBank/DDBJ whole genome shotgun (WGS) entry which is preliminary data.</text>
</comment>
<dbReference type="EMBL" id="LAVV01003201">
    <property type="protein sequence ID" value="KNZ62311.1"/>
    <property type="molecule type" value="Genomic_DNA"/>
</dbReference>
<reference evidence="1 2" key="1">
    <citation type="submission" date="2015-08" db="EMBL/GenBank/DDBJ databases">
        <title>Next Generation Sequencing and Analysis of the Genome of Puccinia sorghi L Schw, the Causal Agent of Maize Common Rust.</title>
        <authorList>
            <person name="Rochi L."/>
            <person name="Burguener G."/>
            <person name="Darino M."/>
            <person name="Turjanski A."/>
            <person name="Kreff E."/>
            <person name="Dieguez M.J."/>
            <person name="Sacco F."/>
        </authorList>
    </citation>
    <scope>NUCLEOTIDE SEQUENCE [LARGE SCALE GENOMIC DNA]</scope>
    <source>
        <strain evidence="1 2">RO10H11247</strain>
    </source>
</reference>
<accession>A0A0L6VNG6</accession>
<evidence type="ECO:0000313" key="2">
    <source>
        <dbReference type="Proteomes" id="UP000037035"/>
    </source>
</evidence>
<dbReference type="Proteomes" id="UP000037035">
    <property type="component" value="Unassembled WGS sequence"/>
</dbReference>
<sequence length="29" mass="3298">YSISLTLVCDVNKKFKSYLNSYPGSCHDD</sequence>
<evidence type="ECO:0000313" key="1">
    <source>
        <dbReference type="EMBL" id="KNZ62311.1"/>
    </source>
</evidence>
<proteinExistence type="predicted"/>
<keyword evidence="2" id="KW-1185">Reference proteome</keyword>
<dbReference type="AlphaFoldDB" id="A0A0L6VNG6"/>
<protein>
    <submittedName>
        <fullName evidence="1">Uncharacterized protein</fullName>
    </submittedName>
</protein>
<name>A0A0L6VNG6_9BASI</name>
<feature type="non-terminal residue" evidence="1">
    <location>
        <position position="1"/>
    </location>
</feature>
<organism evidence="1 2">
    <name type="scientific">Puccinia sorghi</name>
    <dbReference type="NCBI Taxonomy" id="27349"/>
    <lineage>
        <taxon>Eukaryota</taxon>
        <taxon>Fungi</taxon>
        <taxon>Dikarya</taxon>
        <taxon>Basidiomycota</taxon>
        <taxon>Pucciniomycotina</taxon>
        <taxon>Pucciniomycetes</taxon>
        <taxon>Pucciniales</taxon>
        <taxon>Pucciniaceae</taxon>
        <taxon>Puccinia</taxon>
    </lineage>
</organism>
<gene>
    <name evidence="1" type="ORF">VP01_12882g1</name>
</gene>